<evidence type="ECO:0000256" key="7">
    <source>
        <dbReference type="SAM" id="Phobius"/>
    </source>
</evidence>
<dbReference type="PANTHER" id="PTHR34584:SF1">
    <property type="entry name" value="NA(+)_H(+) ANTIPORTER SUBUNIT E1"/>
    <property type="match status" value="1"/>
</dbReference>
<evidence type="ECO:0000256" key="4">
    <source>
        <dbReference type="ARBA" id="ARBA00022692"/>
    </source>
</evidence>
<dbReference type="GO" id="GO:0005886">
    <property type="term" value="C:plasma membrane"/>
    <property type="evidence" value="ECO:0007669"/>
    <property type="project" value="UniProtKB-SubCell"/>
</dbReference>
<dbReference type="GO" id="GO:0008324">
    <property type="term" value="F:monoatomic cation transmembrane transporter activity"/>
    <property type="evidence" value="ECO:0007669"/>
    <property type="project" value="InterPro"/>
</dbReference>
<feature type="transmembrane region" description="Helical" evidence="7">
    <location>
        <begin position="21"/>
        <end position="51"/>
    </location>
</feature>
<comment type="similarity">
    <text evidence="2">Belongs to the CPA3 antiporters (TC 2.A.63) subunit E family.</text>
</comment>
<evidence type="ECO:0000313" key="8">
    <source>
        <dbReference type="EMBL" id="QFU99741.1"/>
    </source>
</evidence>
<dbReference type="InterPro" id="IPR002758">
    <property type="entry name" value="Cation_antiport_E"/>
</dbReference>
<dbReference type="KEGG" id="lxl:KDY119_03276"/>
<keyword evidence="3" id="KW-1003">Cell membrane</keyword>
<dbReference type="Proteomes" id="UP000326702">
    <property type="component" value="Chromosome"/>
</dbReference>
<feature type="transmembrane region" description="Helical" evidence="7">
    <location>
        <begin position="71"/>
        <end position="91"/>
    </location>
</feature>
<dbReference type="Pfam" id="PF01899">
    <property type="entry name" value="MNHE"/>
    <property type="match status" value="1"/>
</dbReference>
<keyword evidence="9" id="KW-1185">Reference proteome</keyword>
<keyword evidence="5 7" id="KW-1133">Transmembrane helix</keyword>
<organism evidence="8 9">
    <name type="scientific">Luteimicrobium xylanilyticum</name>
    <dbReference type="NCBI Taxonomy" id="1133546"/>
    <lineage>
        <taxon>Bacteria</taxon>
        <taxon>Bacillati</taxon>
        <taxon>Actinomycetota</taxon>
        <taxon>Actinomycetes</taxon>
        <taxon>Micrococcales</taxon>
        <taxon>Luteimicrobium</taxon>
    </lineage>
</organism>
<reference evidence="8 9" key="1">
    <citation type="submission" date="2019-10" db="EMBL/GenBank/DDBJ databases">
        <title>Genome sequence of Luteimicrobium xylanilyticum HY-24.</title>
        <authorList>
            <person name="Kim D.Y."/>
            <person name="Park H.-Y."/>
        </authorList>
    </citation>
    <scope>NUCLEOTIDE SEQUENCE [LARGE SCALE GENOMIC DNA]</scope>
    <source>
        <strain evidence="8 9">HY-24</strain>
    </source>
</reference>
<keyword evidence="4 7" id="KW-0812">Transmembrane</keyword>
<comment type="subcellular location">
    <subcellularLocation>
        <location evidence="1">Cell membrane</location>
        <topology evidence="1">Multi-pass membrane protein</topology>
    </subcellularLocation>
</comment>
<keyword evidence="6 7" id="KW-0472">Membrane</keyword>
<dbReference type="RefSeq" id="WP_036947546.1">
    <property type="nucleotide sequence ID" value="NZ_BAABIH010000016.1"/>
</dbReference>
<protein>
    <recommendedName>
        <fullName evidence="10">Na(+)/H(+) antiporter subunit E1</fullName>
    </recommendedName>
</protein>
<sequence length="192" mass="21097">MSLHVRRRTTWRERLRHQWSAILWLALVWVLLWGSFTWGNVLAGLLLGVLVVVLLPLPQLPFHGHVRPLRVLALLVRFGADLFVASFQVAWQAIRPGRQPRGAVVGVRLRNPSDIYLTVTAELSSLVPGSLVVEVHRLTGMLYLHVLDLEAYGGVDKVRADVLALEARVLRALASDAELEAAGLATRGGGAA</sequence>
<evidence type="ECO:0000256" key="3">
    <source>
        <dbReference type="ARBA" id="ARBA00022475"/>
    </source>
</evidence>
<gene>
    <name evidence="8" type="ORF">KDY119_03276</name>
</gene>
<evidence type="ECO:0000256" key="6">
    <source>
        <dbReference type="ARBA" id="ARBA00023136"/>
    </source>
</evidence>
<dbReference type="PANTHER" id="PTHR34584">
    <property type="entry name" value="NA(+)/H(+) ANTIPORTER SUBUNIT E1"/>
    <property type="match status" value="1"/>
</dbReference>
<dbReference type="OrthoDB" id="3556991at2"/>
<evidence type="ECO:0000256" key="2">
    <source>
        <dbReference type="ARBA" id="ARBA00006228"/>
    </source>
</evidence>
<evidence type="ECO:0000256" key="5">
    <source>
        <dbReference type="ARBA" id="ARBA00022989"/>
    </source>
</evidence>
<proteinExistence type="inferred from homology"/>
<evidence type="ECO:0000256" key="1">
    <source>
        <dbReference type="ARBA" id="ARBA00004651"/>
    </source>
</evidence>
<name>A0A5P9QE49_9MICO</name>
<dbReference type="AlphaFoldDB" id="A0A5P9QE49"/>
<dbReference type="EMBL" id="CP045529">
    <property type="protein sequence ID" value="QFU99741.1"/>
    <property type="molecule type" value="Genomic_DNA"/>
</dbReference>
<evidence type="ECO:0000313" key="9">
    <source>
        <dbReference type="Proteomes" id="UP000326702"/>
    </source>
</evidence>
<dbReference type="NCBIfam" id="NF006521">
    <property type="entry name" value="PRK08965.1-5"/>
    <property type="match status" value="1"/>
</dbReference>
<evidence type="ECO:0008006" key="10">
    <source>
        <dbReference type="Google" id="ProtNLM"/>
    </source>
</evidence>
<accession>A0A5P9QE49</accession>